<proteinExistence type="predicted"/>
<protein>
    <submittedName>
        <fullName evidence="1">Uncharacterized protein</fullName>
    </submittedName>
</protein>
<dbReference type="AlphaFoldDB" id="A0A3L8Q0W5"/>
<dbReference type="Proteomes" id="UP000281474">
    <property type="component" value="Unassembled WGS sequence"/>
</dbReference>
<dbReference type="EMBL" id="QZEI01000017">
    <property type="protein sequence ID" value="RLV60363.1"/>
    <property type="molecule type" value="Genomic_DNA"/>
</dbReference>
<accession>A0A3L8Q0W5</accession>
<organism evidence="1 2">
    <name type="scientific">Parashewanella curva</name>
    <dbReference type="NCBI Taxonomy" id="2338552"/>
    <lineage>
        <taxon>Bacteria</taxon>
        <taxon>Pseudomonadati</taxon>
        <taxon>Pseudomonadota</taxon>
        <taxon>Gammaproteobacteria</taxon>
        <taxon>Alteromonadales</taxon>
        <taxon>Shewanellaceae</taxon>
        <taxon>Parashewanella</taxon>
    </lineage>
</organism>
<name>A0A3L8Q0W5_9GAMM</name>
<comment type="caution">
    <text evidence="1">The sequence shown here is derived from an EMBL/GenBank/DDBJ whole genome shotgun (WGS) entry which is preliminary data.</text>
</comment>
<sequence>MLQAPSFCCSVLAWSPIVFSSPTSIGVMICLPIIVSGMIASIAIPALDSLDVTSSENYTPQNRKLVIKPECKNVLDFLDLIDNLPAQNSPSTSDFLKSYTQEEMNNARKFYPSKDLPNDLQDTDGRSLRDPVFVKGYGSEPISLRTLRGYVDHDAKSTLGVPYSYFQIRDNEQLTKDEINILALINTAFHAYDQGLTEKAREVVKDLKDLKAEITQRTLESSRQEVKGTSLTPPPIVVEIGADEKTPLLPITQQPKKR</sequence>
<gene>
    <name evidence="1" type="ORF">D5018_07510</name>
</gene>
<evidence type="ECO:0000313" key="1">
    <source>
        <dbReference type="EMBL" id="RLV60363.1"/>
    </source>
</evidence>
<reference evidence="1 2" key="1">
    <citation type="submission" date="2018-09" db="EMBL/GenBank/DDBJ databases">
        <title>Phylogeny of the Shewanellaceae, and recommendation for two new genera, Pseudoshewanella and Parashewanella.</title>
        <authorList>
            <person name="Wang G."/>
        </authorList>
    </citation>
    <scope>NUCLEOTIDE SEQUENCE [LARGE SCALE GENOMIC DNA]</scope>
    <source>
        <strain evidence="1 2">C51</strain>
    </source>
</reference>
<evidence type="ECO:0000313" key="2">
    <source>
        <dbReference type="Proteomes" id="UP000281474"/>
    </source>
</evidence>
<keyword evidence="2" id="KW-1185">Reference proteome</keyword>